<comment type="caution">
    <text evidence="1">The sequence shown here is derived from an EMBL/GenBank/DDBJ whole genome shotgun (WGS) entry which is preliminary data.</text>
</comment>
<dbReference type="Proteomes" id="UP000299102">
    <property type="component" value="Unassembled WGS sequence"/>
</dbReference>
<evidence type="ECO:0000313" key="1">
    <source>
        <dbReference type="EMBL" id="GBP61263.1"/>
    </source>
</evidence>
<dbReference type="AlphaFoldDB" id="A0A4C1XDI8"/>
<proteinExistence type="predicted"/>
<dbReference type="EMBL" id="BGZK01000809">
    <property type="protein sequence ID" value="GBP61263.1"/>
    <property type="molecule type" value="Genomic_DNA"/>
</dbReference>
<protein>
    <submittedName>
        <fullName evidence="1">Uncharacterized protein</fullName>
    </submittedName>
</protein>
<gene>
    <name evidence="1" type="ORF">EVAR_52751_1</name>
</gene>
<organism evidence="1 2">
    <name type="scientific">Eumeta variegata</name>
    <name type="common">Bagworm moth</name>
    <name type="synonym">Eumeta japonica</name>
    <dbReference type="NCBI Taxonomy" id="151549"/>
    <lineage>
        <taxon>Eukaryota</taxon>
        <taxon>Metazoa</taxon>
        <taxon>Ecdysozoa</taxon>
        <taxon>Arthropoda</taxon>
        <taxon>Hexapoda</taxon>
        <taxon>Insecta</taxon>
        <taxon>Pterygota</taxon>
        <taxon>Neoptera</taxon>
        <taxon>Endopterygota</taxon>
        <taxon>Lepidoptera</taxon>
        <taxon>Glossata</taxon>
        <taxon>Ditrysia</taxon>
        <taxon>Tineoidea</taxon>
        <taxon>Psychidae</taxon>
        <taxon>Oiketicinae</taxon>
        <taxon>Eumeta</taxon>
    </lineage>
</organism>
<keyword evidence="2" id="KW-1185">Reference proteome</keyword>
<evidence type="ECO:0000313" key="2">
    <source>
        <dbReference type="Proteomes" id="UP000299102"/>
    </source>
</evidence>
<accession>A0A4C1XDI8</accession>
<reference evidence="1 2" key="1">
    <citation type="journal article" date="2019" name="Commun. Biol.">
        <title>The bagworm genome reveals a unique fibroin gene that provides high tensile strength.</title>
        <authorList>
            <person name="Kono N."/>
            <person name="Nakamura H."/>
            <person name="Ohtoshi R."/>
            <person name="Tomita M."/>
            <person name="Numata K."/>
            <person name="Arakawa K."/>
        </authorList>
    </citation>
    <scope>NUCLEOTIDE SEQUENCE [LARGE SCALE GENOMIC DNA]</scope>
</reference>
<name>A0A4C1XDI8_EUMVA</name>
<sequence length="260" mass="28678">MRIEICRRGGAAMEGVVDLEGDGPQEFSVSGRNVTMEVVTSRRYSVSCSQLCERVKLVDPLGRTETSGPDRITRACHCDVIARNQSNVLKEVCFNSSRFFLIQTRILIACDGDARVGYRSSPRTISLNDQQLADNGVRLPSAAGRRSIGVVIPFFDSDSGPALDVDFSRFDSDRDPVFDPDFGLELGNSHSHPFLDLDPALNFNNLAFFLIRSKLAFRSTDSKRSPPPMDTRNLSGSLVTCRPLCVVSYHSIKLASINLL</sequence>